<keyword evidence="5" id="KW-0677">Repeat</keyword>
<dbReference type="PANTHER" id="PTHR45641:SF19">
    <property type="entry name" value="NEPHROCYSTIN-3"/>
    <property type="match status" value="1"/>
</dbReference>
<keyword evidence="4" id="KW-0548">Nucleotidyltransferase</keyword>
<sequence length="647" mass="74618">MLFYRLRELFFGSEQLVHDKSIDELTYKPPIEEEEENTDDGVGEEVTLIWYDENTDDVEQVEVERTKQSLQEINNYFQFFNEKSSFIEYIQAKVTEKIIAVISSPSANYIVDQIHSLSQIDSIFLLHLPSENVIEWADRYTKVIGHYCDKQKMLAQITDNVKMILKQTAAFSLYDQKQKSTRDLTSESGSFLFFQLFKDVLLNMETGETAKKEMITKCSGYYRNNRKEMDNIELFQTTYKAVEAIEWYTKESFVYRLVNKALRTEDIVALYSFRFYVVDLCRRLCLKHKELIERQEKLGQPVLKLYRGLQLALEELKSMQCGVGSLISQNGFLSTSRSKKVAEGFAKAPTTRTNVIPSLFEISADVSSLKTIVLADIAEYSAFPNEEEVLFDLGAAYKIESVTFDEKSQMWVIRTIASDEGAQLAQEYMEYQKKKVSISNITMMFGHLLLDMGEYIKSQKYFENILQSNPNDEDVACIYYNIGRAHRLKCEYDYSLENYVKAYTIHIRARPQRLVSAAKALNGIGIVHHEQGNYEQALKFFSNALKIYRKQLSKNHTDIGGTLTNLANVYRQQNDFSQALETLEEALKINYQSLPSDHPAIAATLNNMGNCYFELGDYAKALDHYRRALCIKEKPAYSNMTHIPILG</sequence>
<dbReference type="InterPro" id="IPR019734">
    <property type="entry name" value="TPR_rpt"/>
</dbReference>
<dbReference type="PROSITE" id="PS50005">
    <property type="entry name" value="TPR"/>
    <property type="match status" value="4"/>
</dbReference>
<dbReference type="Pfam" id="PF13424">
    <property type="entry name" value="TPR_12"/>
    <property type="match status" value="1"/>
</dbReference>
<evidence type="ECO:0000256" key="6">
    <source>
        <dbReference type="ARBA" id="ARBA00022803"/>
    </source>
</evidence>
<dbReference type="EMBL" id="CAJOBC010005539">
    <property type="protein sequence ID" value="CAF3867020.1"/>
    <property type="molecule type" value="Genomic_DNA"/>
</dbReference>
<feature type="repeat" description="TPR" evidence="8">
    <location>
        <begin position="560"/>
        <end position="593"/>
    </location>
</feature>
<dbReference type="SUPFAM" id="SSF48452">
    <property type="entry name" value="TPR-like"/>
    <property type="match status" value="2"/>
</dbReference>
<dbReference type="Pfam" id="PF13181">
    <property type="entry name" value="TPR_8"/>
    <property type="match status" value="1"/>
</dbReference>
<dbReference type="GO" id="GO:0106274">
    <property type="term" value="F:NAD+-protein-arginine ADP-ribosyltransferase activity"/>
    <property type="evidence" value="ECO:0007669"/>
    <property type="project" value="UniProtKB-EC"/>
</dbReference>
<gene>
    <name evidence="10" type="ORF">GPM918_LOCUS18804</name>
    <name evidence="11" type="ORF">SRO942_LOCUS18801</name>
</gene>
<dbReference type="Pfam" id="PF00515">
    <property type="entry name" value="TPR_1"/>
    <property type="match status" value="1"/>
</dbReference>
<comment type="caution">
    <text evidence="10">The sequence shown here is derived from an EMBL/GenBank/DDBJ whole genome shotgun (WGS) entry which is preliminary data.</text>
</comment>
<reference evidence="10" key="1">
    <citation type="submission" date="2021-02" db="EMBL/GenBank/DDBJ databases">
        <authorList>
            <person name="Nowell W R."/>
        </authorList>
    </citation>
    <scope>NUCLEOTIDE SEQUENCE</scope>
</reference>
<evidence type="ECO:0000256" key="4">
    <source>
        <dbReference type="ARBA" id="ARBA00022695"/>
    </source>
</evidence>
<evidence type="ECO:0000256" key="5">
    <source>
        <dbReference type="ARBA" id="ARBA00022737"/>
    </source>
</evidence>
<dbReference type="PANTHER" id="PTHR45641">
    <property type="entry name" value="TETRATRICOPEPTIDE REPEAT PROTEIN (AFU_ORTHOLOGUE AFUA_6G03870)"/>
    <property type="match status" value="1"/>
</dbReference>
<dbReference type="Proteomes" id="UP000663829">
    <property type="component" value="Unassembled WGS sequence"/>
</dbReference>
<keyword evidence="2 9" id="KW-0328">Glycosyltransferase</keyword>
<dbReference type="GO" id="GO:0016779">
    <property type="term" value="F:nucleotidyltransferase activity"/>
    <property type="evidence" value="ECO:0007669"/>
    <property type="project" value="UniProtKB-KW"/>
</dbReference>
<dbReference type="Gene3D" id="1.25.40.10">
    <property type="entry name" value="Tetratricopeptide repeat domain"/>
    <property type="match status" value="2"/>
</dbReference>
<evidence type="ECO:0000313" key="11">
    <source>
        <dbReference type="EMBL" id="CAF3867020.1"/>
    </source>
</evidence>
<comment type="catalytic activity">
    <reaction evidence="7 9">
        <text>L-arginyl-[protein] + NAD(+) = N(omega)-(ADP-D-ribosyl)-L-arginyl-[protein] + nicotinamide + H(+)</text>
        <dbReference type="Rhea" id="RHEA:19149"/>
        <dbReference type="Rhea" id="RHEA-COMP:10532"/>
        <dbReference type="Rhea" id="RHEA-COMP:15087"/>
        <dbReference type="ChEBI" id="CHEBI:15378"/>
        <dbReference type="ChEBI" id="CHEBI:17154"/>
        <dbReference type="ChEBI" id="CHEBI:29965"/>
        <dbReference type="ChEBI" id="CHEBI:57540"/>
        <dbReference type="ChEBI" id="CHEBI:142554"/>
        <dbReference type="EC" id="2.4.2.31"/>
    </reaction>
</comment>
<dbReference type="SUPFAM" id="SSF56399">
    <property type="entry name" value="ADP-ribosylation"/>
    <property type="match status" value="1"/>
</dbReference>
<evidence type="ECO:0000256" key="9">
    <source>
        <dbReference type="RuleBase" id="RU361228"/>
    </source>
</evidence>
<comment type="similarity">
    <text evidence="1 9">Belongs to the Arg-specific ADP-ribosyltransferase family.</text>
</comment>
<dbReference type="EC" id="2.4.2.31" evidence="9"/>
<feature type="repeat" description="TPR" evidence="8">
    <location>
        <begin position="602"/>
        <end position="635"/>
    </location>
</feature>
<dbReference type="InterPro" id="IPR000768">
    <property type="entry name" value="ART"/>
</dbReference>
<dbReference type="Gene3D" id="3.90.176.10">
    <property type="entry name" value="Toxin ADP-ribosyltransferase, Chain A, domain 1"/>
    <property type="match status" value="1"/>
</dbReference>
<keyword evidence="6 8" id="KW-0802">TPR repeat</keyword>
<accession>A0A814P336</accession>
<keyword evidence="3 9" id="KW-0808">Transferase</keyword>
<dbReference type="PROSITE" id="PS50293">
    <property type="entry name" value="TPR_REGION"/>
    <property type="match status" value="2"/>
</dbReference>
<dbReference type="PROSITE" id="PS51996">
    <property type="entry name" value="TR_MART"/>
    <property type="match status" value="1"/>
</dbReference>
<evidence type="ECO:0000313" key="10">
    <source>
        <dbReference type="EMBL" id="CAF1102156.1"/>
    </source>
</evidence>
<evidence type="ECO:0000256" key="3">
    <source>
        <dbReference type="ARBA" id="ARBA00022679"/>
    </source>
</evidence>
<dbReference type="OrthoDB" id="5986190at2759"/>
<evidence type="ECO:0000256" key="1">
    <source>
        <dbReference type="ARBA" id="ARBA00009558"/>
    </source>
</evidence>
<dbReference type="AlphaFoldDB" id="A0A814P336"/>
<keyword evidence="9" id="KW-0521">NADP</keyword>
<evidence type="ECO:0000313" key="12">
    <source>
        <dbReference type="Proteomes" id="UP000663829"/>
    </source>
</evidence>
<evidence type="ECO:0000256" key="8">
    <source>
        <dbReference type="PROSITE-ProRule" id="PRU00339"/>
    </source>
</evidence>
<dbReference type="Proteomes" id="UP000681722">
    <property type="component" value="Unassembled WGS sequence"/>
</dbReference>
<feature type="repeat" description="TPR" evidence="8">
    <location>
        <begin position="518"/>
        <end position="551"/>
    </location>
</feature>
<dbReference type="Pfam" id="PF01129">
    <property type="entry name" value="ART"/>
    <property type="match status" value="1"/>
</dbReference>
<dbReference type="EMBL" id="CAJNOQ010005539">
    <property type="protein sequence ID" value="CAF1102156.1"/>
    <property type="molecule type" value="Genomic_DNA"/>
</dbReference>
<keyword evidence="12" id="KW-1185">Reference proteome</keyword>
<organism evidence="10 12">
    <name type="scientific">Didymodactylos carnosus</name>
    <dbReference type="NCBI Taxonomy" id="1234261"/>
    <lineage>
        <taxon>Eukaryota</taxon>
        <taxon>Metazoa</taxon>
        <taxon>Spiralia</taxon>
        <taxon>Gnathifera</taxon>
        <taxon>Rotifera</taxon>
        <taxon>Eurotatoria</taxon>
        <taxon>Bdelloidea</taxon>
        <taxon>Philodinida</taxon>
        <taxon>Philodinidae</taxon>
        <taxon>Didymodactylos</taxon>
    </lineage>
</organism>
<protein>
    <recommendedName>
        <fullName evidence="9">NAD(P)(+)--arginine ADP-ribosyltransferase</fullName>
        <ecNumber evidence="9">2.4.2.31</ecNumber>
    </recommendedName>
    <alternativeName>
        <fullName evidence="9">Mono(ADP-ribosyl)transferase</fullName>
    </alternativeName>
</protein>
<dbReference type="InterPro" id="IPR011990">
    <property type="entry name" value="TPR-like_helical_dom_sf"/>
</dbReference>
<keyword evidence="9" id="KW-0520">NAD</keyword>
<name>A0A814P336_9BILA</name>
<feature type="repeat" description="TPR" evidence="8">
    <location>
        <begin position="439"/>
        <end position="472"/>
    </location>
</feature>
<proteinExistence type="inferred from homology"/>
<evidence type="ECO:0000256" key="7">
    <source>
        <dbReference type="ARBA" id="ARBA00047597"/>
    </source>
</evidence>
<dbReference type="SMART" id="SM00028">
    <property type="entry name" value="TPR"/>
    <property type="match status" value="5"/>
</dbReference>
<evidence type="ECO:0000256" key="2">
    <source>
        <dbReference type="ARBA" id="ARBA00022676"/>
    </source>
</evidence>